<evidence type="ECO:0000313" key="3">
    <source>
        <dbReference type="Proteomes" id="UP001140949"/>
    </source>
</evidence>
<feature type="compositionally biased region" description="Gly residues" evidence="1">
    <location>
        <begin position="20"/>
        <end position="30"/>
    </location>
</feature>
<keyword evidence="3" id="KW-1185">Reference proteome</keyword>
<feature type="compositionally biased region" description="Polar residues" evidence="1">
    <location>
        <begin position="1"/>
        <end position="13"/>
    </location>
</feature>
<dbReference type="AlphaFoldDB" id="A0AAX6G8N2"/>
<feature type="region of interest" description="Disordered" evidence="1">
    <location>
        <begin position="323"/>
        <end position="349"/>
    </location>
</feature>
<organism evidence="2 3">
    <name type="scientific">Iris pallida</name>
    <name type="common">Sweet iris</name>
    <dbReference type="NCBI Taxonomy" id="29817"/>
    <lineage>
        <taxon>Eukaryota</taxon>
        <taxon>Viridiplantae</taxon>
        <taxon>Streptophyta</taxon>
        <taxon>Embryophyta</taxon>
        <taxon>Tracheophyta</taxon>
        <taxon>Spermatophyta</taxon>
        <taxon>Magnoliopsida</taxon>
        <taxon>Liliopsida</taxon>
        <taxon>Asparagales</taxon>
        <taxon>Iridaceae</taxon>
        <taxon>Iridoideae</taxon>
        <taxon>Irideae</taxon>
        <taxon>Iris</taxon>
    </lineage>
</organism>
<feature type="region of interest" description="Disordered" evidence="1">
    <location>
        <begin position="1"/>
        <end position="39"/>
    </location>
</feature>
<sequence length="539" mass="59833">MSSRLAQGFSSLFSRSGAPNSGGGSRGGRGPLPSLGLKADKEVYRPGDSVVVTVEISSPPAAPEDDVPSVLVDSLGFEIRGMEKLDPQWFSTQKPPPGSKQRRGEHLFLDCSAPSIISKVILSTGSTKTYMVRAKLPKILPPSYRGTVIRYIYYARCTLNGRWLVLENGNRDRKSADEVIQLEARVSLQIWVTQQSNNLLSDGALPAETSQMDIYWKEKDADSEWVRANDISDELEEGYDSSRDDVSSVSSFIPTRRSADMACKSSLSLQSMVTRASNTESQYPQGDCSNLPTYIPLSRLSVAEIIDDRSGGLVSPLKKYSSSVPSPKLQRNTSNISQVDKQAPPLPGPVEPAASEGFVRGRSYNIRIDDQVLLRFSPRNSDSTYYFGDMIGGTLTFFHGEGARRCLEVSVTLETSEIINQRFVHPSRRSSQTITKVQSDHHEVVADMVQTSFLFSIPIDGPISFSTPYISIKWALRFEFFTTSKHADLTRYEHPLLIEERERGDWVLPITVYAPPPRPQAAHSRNENSMPLGNLWVRT</sequence>
<proteinExistence type="predicted"/>
<feature type="compositionally biased region" description="Polar residues" evidence="1">
    <location>
        <begin position="323"/>
        <end position="340"/>
    </location>
</feature>
<evidence type="ECO:0000256" key="1">
    <source>
        <dbReference type="SAM" id="MobiDB-lite"/>
    </source>
</evidence>
<name>A0AAX6G8N2_IRIPA</name>
<evidence type="ECO:0000313" key="2">
    <source>
        <dbReference type="EMBL" id="KAJ6825044.1"/>
    </source>
</evidence>
<accession>A0AAX6G8N2</accession>
<dbReference type="Proteomes" id="UP001140949">
    <property type="component" value="Unassembled WGS sequence"/>
</dbReference>
<comment type="caution">
    <text evidence="2">The sequence shown here is derived from an EMBL/GenBank/DDBJ whole genome shotgun (WGS) entry which is preliminary data.</text>
</comment>
<dbReference type="PANTHER" id="PTHR12507">
    <property type="entry name" value="REDUCED GROWTH PHENOTYPE 1 RGP1, YEAST -RELATED"/>
    <property type="match status" value="1"/>
</dbReference>
<dbReference type="InterPro" id="IPR014848">
    <property type="entry name" value="Rgp1"/>
</dbReference>
<dbReference type="EMBL" id="JANAVB010021796">
    <property type="protein sequence ID" value="KAJ6825044.1"/>
    <property type="molecule type" value="Genomic_DNA"/>
</dbReference>
<reference evidence="2" key="1">
    <citation type="journal article" date="2023" name="GigaByte">
        <title>Genome assembly of the bearded iris, Iris pallida Lam.</title>
        <authorList>
            <person name="Bruccoleri R.E."/>
            <person name="Oakeley E.J."/>
            <person name="Faust A.M.E."/>
            <person name="Altorfer M."/>
            <person name="Dessus-Babus S."/>
            <person name="Burckhardt D."/>
            <person name="Oertli M."/>
            <person name="Naumann U."/>
            <person name="Petersen F."/>
            <person name="Wong J."/>
        </authorList>
    </citation>
    <scope>NUCLEOTIDE SEQUENCE</scope>
    <source>
        <strain evidence="2">GSM-AAB239-AS_SAM_17_03QT</strain>
    </source>
</reference>
<protein>
    <submittedName>
        <fullName evidence="2">Uncharacterized protein</fullName>
    </submittedName>
</protein>
<dbReference type="Pfam" id="PF08737">
    <property type="entry name" value="Rgp1"/>
    <property type="match status" value="1"/>
</dbReference>
<reference evidence="2" key="2">
    <citation type="submission" date="2023-04" db="EMBL/GenBank/DDBJ databases">
        <authorList>
            <person name="Bruccoleri R.E."/>
            <person name="Oakeley E.J."/>
            <person name="Faust A.-M."/>
            <person name="Dessus-Babus S."/>
            <person name="Altorfer M."/>
            <person name="Burckhardt D."/>
            <person name="Oertli M."/>
            <person name="Naumann U."/>
            <person name="Petersen F."/>
            <person name="Wong J."/>
        </authorList>
    </citation>
    <scope>NUCLEOTIDE SEQUENCE</scope>
    <source>
        <strain evidence="2">GSM-AAB239-AS_SAM_17_03QT</strain>
        <tissue evidence="2">Leaf</tissue>
    </source>
</reference>
<gene>
    <name evidence="2" type="ORF">M6B38_378265</name>
</gene>